<reference evidence="2 3" key="1">
    <citation type="journal article" date="2015" name="Genome Announc.">
        <title>Complete Genome Sequence of Pseudoxanthomonas suwonensis Strain J1, a Cellulose-Degrading Bacterium Isolated from Leaf- and Wood-Enriched Soil.</title>
        <authorList>
            <person name="Hou L."/>
            <person name="Jiang J."/>
            <person name="Xu Z."/>
            <person name="Zhou Y."/>
            <person name="Leung F.C."/>
        </authorList>
    </citation>
    <scope>NUCLEOTIDE SEQUENCE [LARGE SCALE GENOMIC DNA]</scope>
    <source>
        <strain evidence="2 3">J1</strain>
    </source>
</reference>
<gene>
    <name evidence="2" type="ORF">WQ53_11645</name>
</gene>
<dbReference type="InterPro" id="IPR002686">
    <property type="entry name" value="Transposase_17"/>
</dbReference>
<dbReference type="Pfam" id="PF01797">
    <property type="entry name" value="Y1_Tnp"/>
    <property type="match status" value="1"/>
</dbReference>
<dbReference type="Proteomes" id="UP000033067">
    <property type="component" value="Chromosome"/>
</dbReference>
<dbReference type="InterPro" id="IPR036515">
    <property type="entry name" value="Transposase_17_sf"/>
</dbReference>
<dbReference type="GO" id="GO:0043565">
    <property type="term" value="F:sequence-specific DNA binding"/>
    <property type="evidence" value="ECO:0007669"/>
    <property type="project" value="TreeGrafter"/>
</dbReference>
<dbReference type="EMBL" id="CP011144">
    <property type="protein sequence ID" value="AKC88361.1"/>
    <property type="molecule type" value="Genomic_DNA"/>
</dbReference>
<dbReference type="PANTHER" id="PTHR36966:SF1">
    <property type="entry name" value="REP-ASSOCIATED TYROSINE TRANSPOSASE"/>
    <property type="match status" value="1"/>
</dbReference>
<dbReference type="GO" id="GO:0004803">
    <property type="term" value="F:transposase activity"/>
    <property type="evidence" value="ECO:0007669"/>
    <property type="project" value="InterPro"/>
</dbReference>
<feature type="domain" description="Transposase IS200-like" evidence="1">
    <location>
        <begin position="22"/>
        <end position="137"/>
    </location>
</feature>
<dbReference type="InterPro" id="IPR052715">
    <property type="entry name" value="RAYT_transposase"/>
</dbReference>
<dbReference type="NCBIfam" id="NF047646">
    <property type="entry name" value="REP_Tyr_transpos"/>
    <property type="match status" value="1"/>
</dbReference>
<dbReference type="Gene3D" id="3.30.70.1290">
    <property type="entry name" value="Transposase IS200-like"/>
    <property type="match status" value="1"/>
</dbReference>
<dbReference type="KEGG" id="psuw:WQ53_11645"/>
<evidence type="ECO:0000313" key="3">
    <source>
        <dbReference type="Proteomes" id="UP000033067"/>
    </source>
</evidence>
<dbReference type="SMART" id="SM01321">
    <property type="entry name" value="Y1_Tnp"/>
    <property type="match status" value="1"/>
</dbReference>
<name>A0A0E3UPU3_9GAMM</name>
<dbReference type="RefSeq" id="WP_052634054.1">
    <property type="nucleotide sequence ID" value="NZ_CP011144.1"/>
</dbReference>
<dbReference type="GO" id="GO:0006313">
    <property type="term" value="P:DNA transposition"/>
    <property type="evidence" value="ECO:0007669"/>
    <property type="project" value="InterPro"/>
</dbReference>
<evidence type="ECO:0000259" key="1">
    <source>
        <dbReference type="SMART" id="SM01321"/>
    </source>
</evidence>
<evidence type="ECO:0000313" key="2">
    <source>
        <dbReference type="EMBL" id="AKC88361.1"/>
    </source>
</evidence>
<proteinExistence type="predicted"/>
<dbReference type="SUPFAM" id="SSF143422">
    <property type="entry name" value="Transposase IS200-like"/>
    <property type="match status" value="1"/>
</dbReference>
<keyword evidence="3" id="KW-1185">Reference proteome</keyword>
<dbReference type="AlphaFoldDB" id="A0A0E3UPU3"/>
<accession>A0A0E3UPU3</accession>
<protein>
    <submittedName>
        <fullName evidence="2">Transposase</fullName>
    </submittedName>
</protein>
<dbReference type="PANTHER" id="PTHR36966">
    <property type="entry name" value="REP-ASSOCIATED TYROSINE TRANSPOSASE"/>
    <property type="match status" value="1"/>
</dbReference>
<sequence>MDMHVEDRFRGHRALRRGRVSLPGQVYHVTVVTRDRRPWFADFHVACEAARAFHRPVALADATLLAWVLMPDHVHWLLELGPRVPLEMVVSRMKATSGVQANRMLARAGPLWCPAFHDRALRQEDDLRAVARYIIANPLRAGLAEHIGGYPFWDCVWLPSFSL</sequence>
<organism evidence="2 3">
    <name type="scientific">Pseudoxanthomonas suwonensis</name>
    <dbReference type="NCBI Taxonomy" id="314722"/>
    <lineage>
        <taxon>Bacteria</taxon>
        <taxon>Pseudomonadati</taxon>
        <taxon>Pseudomonadota</taxon>
        <taxon>Gammaproteobacteria</taxon>
        <taxon>Lysobacterales</taxon>
        <taxon>Lysobacteraceae</taxon>
        <taxon>Pseudoxanthomonas</taxon>
    </lineage>
</organism>
<dbReference type="PATRIC" id="fig|314722.6.peg.2523"/>